<evidence type="ECO:0000256" key="1">
    <source>
        <dbReference type="ARBA" id="ARBA00004604"/>
    </source>
</evidence>
<dbReference type="PANTHER" id="PTHR31576">
    <property type="entry name" value="TATA BOX-BINDING PROTEIN-ASSOCIATED FACTOR RNA POLYMERASE I SUBUNIT B"/>
    <property type="match status" value="1"/>
</dbReference>
<keyword evidence="11" id="KW-1185">Reference proteome</keyword>
<dbReference type="PANTHER" id="PTHR31576:SF2">
    <property type="entry name" value="TATA BOX-BINDING PROTEIN-ASSOCIATED FACTOR RNA POLYMERASE I SUBUNIT B"/>
    <property type="match status" value="1"/>
</dbReference>
<dbReference type="GO" id="GO:0008270">
    <property type="term" value="F:zinc ion binding"/>
    <property type="evidence" value="ECO:0007669"/>
    <property type="project" value="UniProtKB-KW"/>
</dbReference>
<comment type="subcellular location">
    <subcellularLocation>
        <location evidence="1">Nucleus</location>
        <location evidence="1">Nucleolus</location>
    </subcellularLocation>
</comment>
<dbReference type="AlphaFoldDB" id="A0AAV9XXB2"/>
<accession>A0AAV9XXB2</accession>
<sequence>MNFDSGNQALICENCRGDNVFIDPDTGEYYCEECGIQQQEIRELDRDLDDVYLGSSGAEGRGGIRRATQSNEITISQQEIDNKSLYGSEYTVQDSNIKNNLYHKTSLEEWLEKKPKLIKNSDFLIGIQLILQYTIKDMIERRQVKSEVLYFSKYVWFSFLEFLCNNNIQIRTFFADLRCAILKVPFNETNSNSSSENSTQCEKPFINLFSSHKMRNGNVFRDIFLKKMTNNRTNYVTGICNGIIRNSNKMRKKSYSQTEVEDKGFIIEEWEISVRKLHSIASKKKIPFANWEGNSTLSRSDTIRCVIDMIYEFDFLLFYFQYFILNSNSESNNNESIEQEYLKWLNSHLNYYQCNRKINMDEDFMKNYNSYDSSLGINFKSEFELQLNRIHITHLLICIILDKDELEAFSSTSLSKYKYITNFEKYIFDNIHLRSRISIENNAFTRSQLETPKIDYCLILCIIWAALLKSGYQVTSNDIIEWVKCGKIDIFKSSNILPKWLKEAGLKWDNDMNSNINTRSVTHLTRVPNINEIEKAMDFFRKNVQISIPKMSIPILIHRILARCKCLSYTGGIVIQPLCVRLWELISKETSTFLNFNSITIASSIIVVISRSIWPIFVYHPTPIPKEIKYGLRDSGSIHGNKTFELLLKNDAINLEFLYDTDKGGWSICLKENSDIKNHKLFRSNVYGIEWSGILALNWLRTFLNNEEVDEFEFKRIINEIFISKKESSDEKMGRPSKCYRGNFFSYIRRKRKNARKKIGDKEWSMIPPLYSLIDEFKPLVVRKIESLSQYFPSNREIYNSIINATDGPLNVISSNNSVQSWIKCDDEDKKKLIMNWKKILETNKDNDNAEVLRSILQNSSARSLEYIPSILGENGFSSIELEKTNNFEINPILDIIFTNKSRFLSELFQDPGIFTHIIFGLPQFFHSKQKFNSSEESFPLPYIILLKNLSKITGVSHLLIHSCVIKIEDFIFRKLNNA</sequence>
<keyword evidence="4" id="KW-0863">Zinc-finger</keyword>
<proteinExistence type="inferred from homology"/>
<keyword evidence="3" id="KW-0479">Metal-binding</keyword>
<name>A0AAV9XXB2_9CRYT</name>
<comment type="caution">
    <text evidence="10">The sequence shown here is derived from an EMBL/GenBank/DDBJ whole genome shotgun (WGS) entry which is preliminary data.</text>
</comment>
<evidence type="ECO:0000313" key="11">
    <source>
        <dbReference type="Proteomes" id="UP001311799"/>
    </source>
</evidence>
<keyword evidence="6" id="KW-0805">Transcription regulation</keyword>
<keyword evidence="7" id="KW-0238">DNA-binding</keyword>
<dbReference type="SUPFAM" id="SSF57783">
    <property type="entry name" value="Zinc beta-ribbon"/>
    <property type="match status" value="1"/>
</dbReference>
<evidence type="ECO:0008006" key="12">
    <source>
        <dbReference type="Google" id="ProtNLM"/>
    </source>
</evidence>
<gene>
    <name evidence="10" type="ORF">RS030_213401</name>
</gene>
<protein>
    <recommendedName>
        <fullName evidence="12">TFIIB-type domain-containing protein</fullName>
    </recommendedName>
</protein>
<evidence type="ECO:0000256" key="2">
    <source>
        <dbReference type="ARBA" id="ARBA00006899"/>
    </source>
</evidence>
<keyword evidence="9" id="KW-0539">Nucleus</keyword>
<evidence type="ECO:0000256" key="4">
    <source>
        <dbReference type="ARBA" id="ARBA00022771"/>
    </source>
</evidence>
<evidence type="ECO:0000256" key="7">
    <source>
        <dbReference type="ARBA" id="ARBA00023125"/>
    </source>
</evidence>
<evidence type="ECO:0000313" key="10">
    <source>
        <dbReference type="EMBL" id="KAK6589312.1"/>
    </source>
</evidence>
<keyword evidence="8" id="KW-0804">Transcription</keyword>
<dbReference type="GO" id="GO:0070860">
    <property type="term" value="C:RNA polymerase I core factor complex"/>
    <property type="evidence" value="ECO:0007669"/>
    <property type="project" value="InterPro"/>
</dbReference>
<keyword evidence="5" id="KW-0862">Zinc</keyword>
<dbReference type="GO" id="GO:0042790">
    <property type="term" value="P:nucleolar large rRNA transcription by RNA polymerase I"/>
    <property type="evidence" value="ECO:0007669"/>
    <property type="project" value="TreeGrafter"/>
</dbReference>
<dbReference type="Proteomes" id="UP001311799">
    <property type="component" value="Unassembled WGS sequence"/>
</dbReference>
<dbReference type="EMBL" id="JAWDEY010000013">
    <property type="protein sequence ID" value="KAK6589312.1"/>
    <property type="molecule type" value="Genomic_DNA"/>
</dbReference>
<evidence type="ECO:0000256" key="6">
    <source>
        <dbReference type="ARBA" id="ARBA00023015"/>
    </source>
</evidence>
<evidence type="ECO:0000256" key="5">
    <source>
        <dbReference type="ARBA" id="ARBA00022833"/>
    </source>
</evidence>
<dbReference type="GO" id="GO:0001164">
    <property type="term" value="F:RNA polymerase I core promoter sequence-specific DNA binding"/>
    <property type="evidence" value="ECO:0007669"/>
    <property type="project" value="InterPro"/>
</dbReference>
<evidence type="ECO:0000256" key="9">
    <source>
        <dbReference type="ARBA" id="ARBA00023242"/>
    </source>
</evidence>
<organism evidence="10 11">
    <name type="scientific">Cryptosporidium xiaoi</name>
    <dbReference type="NCBI Taxonomy" id="659607"/>
    <lineage>
        <taxon>Eukaryota</taxon>
        <taxon>Sar</taxon>
        <taxon>Alveolata</taxon>
        <taxon>Apicomplexa</taxon>
        <taxon>Conoidasida</taxon>
        <taxon>Coccidia</taxon>
        <taxon>Eucoccidiorida</taxon>
        <taxon>Eimeriorina</taxon>
        <taxon>Cryptosporidiidae</taxon>
        <taxon>Cryptosporidium</taxon>
    </lineage>
</organism>
<dbReference type="InterPro" id="IPR033599">
    <property type="entry name" value="TAF1B/Rrn7"/>
</dbReference>
<reference evidence="10 11" key="1">
    <citation type="submission" date="2023-10" db="EMBL/GenBank/DDBJ databases">
        <title>Comparative genomics analysis reveals potential genetic determinants of host preference in Cryptosporidium xiaoi.</title>
        <authorList>
            <person name="Xiao L."/>
            <person name="Li J."/>
        </authorList>
    </citation>
    <scope>NUCLEOTIDE SEQUENCE [LARGE SCALE GENOMIC DNA]</scope>
    <source>
        <strain evidence="10 11">52996</strain>
    </source>
</reference>
<evidence type="ECO:0000256" key="8">
    <source>
        <dbReference type="ARBA" id="ARBA00023163"/>
    </source>
</evidence>
<evidence type="ECO:0000256" key="3">
    <source>
        <dbReference type="ARBA" id="ARBA00022723"/>
    </source>
</evidence>
<comment type="similarity">
    <text evidence="2">Belongs to the RRN7/TAF1B family.</text>
</comment>